<evidence type="ECO:0000259" key="2">
    <source>
        <dbReference type="Pfam" id="PF12708"/>
    </source>
</evidence>
<dbReference type="Pfam" id="PF12708">
    <property type="entry name" value="Pect-lyase_RHGA_epim"/>
    <property type="match status" value="2"/>
</dbReference>
<dbReference type="InterPro" id="IPR012334">
    <property type="entry name" value="Pectin_lyas_fold"/>
</dbReference>
<dbReference type="Proteomes" id="UP001316803">
    <property type="component" value="Unassembled WGS sequence"/>
</dbReference>
<dbReference type="InterPro" id="IPR024535">
    <property type="entry name" value="RHGA/B-epi-like_pectate_lyase"/>
</dbReference>
<evidence type="ECO:0000313" key="4">
    <source>
        <dbReference type="Proteomes" id="UP001316803"/>
    </source>
</evidence>
<feature type="domain" description="Rhamnogalacturonase A/B/Epimerase-like pectate lyase" evidence="2">
    <location>
        <begin position="446"/>
        <end position="501"/>
    </location>
</feature>
<reference evidence="3 4" key="1">
    <citation type="submission" date="2022-12" db="EMBL/GenBank/DDBJ databases">
        <title>Genomic features and morphological characterization of a novel Knufia sp. strain isolated from spacecraft assembly facility.</title>
        <authorList>
            <person name="Teixeira M."/>
            <person name="Chander A.M."/>
            <person name="Stajich J.E."/>
            <person name="Venkateswaran K."/>
        </authorList>
    </citation>
    <scope>NUCLEOTIDE SEQUENCE [LARGE SCALE GENOMIC DNA]</scope>
    <source>
        <strain evidence="3 4">FJI-L2-BK-P2</strain>
    </source>
</reference>
<feature type="signal peptide" evidence="1">
    <location>
        <begin position="1"/>
        <end position="25"/>
    </location>
</feature>
<accession>A0AAN8FH62</accession>
<keyword evidence="1" id="KW-0732">Signal</keyword>
<dbReference type="EMBL" id="JAKLMC020000001">
    <property type="protein sequence ID" value="KAK5958571.1"/>
    <property type="molecule type" value="Genomic_DNA"/>
</dbReference>
<organism evidence="3 4">
    <name type="scientific">Knufia fluminis</name>
    <dbReference type="NCBI Taxonomy" id="191047"/>
    <lineage>
        <taxon>Eukaryota</taxon>
        <taxon>Fungi</taxon>
        <taxon>Dikarya</taxon>
        <taxon>Ascomycota</taxon>
        <taxon>Pezizomycotina</taxon>
        <taxon>Eurotiomycetes</taxon>
        <taxon>Chaetothyriomycetidae</taxon>
        <taxon>Chaetothyriales</taxon>
        <taxon>Trichomeriaceae</taxon>
        <taxon>Knufia</taxon>
    </lineage>
</organism>
<dbReference type="GO" id="GO:0004650">
    <property type="term" value="F:polygalacturonase activity"/>
    <property type="evidence" value="ECO:0007669"/>
    <property type="project" value="InterPro"/>
</dbReference>
<dbReference type="PANTHER" id="PTHR33928:SF2">
    <property type="entry name" value="PECTATE LYASE SUPERFAMILY PROTEIN DOMAIN-CONTAINING PROTEIN-RELATED"/>
    <property type="match status" value="1"/>
</dbReference>
<comment type="caution">
    <text evidence="3">The sequence shown here is derived from an EMBL/GenBank/DDBJ whole genome shotgun (WGS) entry which is preliminary data.</text>
</comment>
<dbReference type="PANTHER" id="PTHR33928">
    <property type="entry name" value="POLYGALACTURONASE QRT3"/>
    <property type="match status" value="1"/>
</dbReference>
<keyword evidence="4" id="KW-1185">Reference proteome</keyword>
<gene>
    <name evidence="3" type="ORF">OHC33_000414</name>
</gene>
<feature type="chain" id="PRO_5042924349" description="Rhamnogalacturonase A/B/Epimerase-like pectate lyase domain-containing protein" evidence="1">
    <location>
        <begin position="26"/>
        <end position="825"/>
    </location>
</feature>
<dbReference type="InterPro" id="IPR039279">
    <property type="entry name" value="QRT3-like"/>
</dbReference>
<feature type="domain" description="Rhamnogalacturonase A/B/Epimerase-like pectate lyase" evidence="2">
    <location>
        <begin position="51"/>
        <end position="287"/>
    </location>
</feature>
<proteinExistence type="predicted"/>
<protein>
    <recommendedName>
        <fullName evidence="2">Rhamnogalacturonase A/B/Epimerase-like pectate lyase domain-containing protein</fullName>
    </recommendedName>
</protein>
<dbReference type="SUPFAM" id="SSF51126">
    <property type="entry name" value="Pectin lyase-like"/>
    <property type="match status" value="2"/>
</dbReference>
<evidence type="ECO:0000256" key="1">
    <source>
        <dbReference type="SAM" id="SignalP"/>
    </source>
</evidence>
<dbReference type="InterPro" id="IPR011050">
    <property type="entry name" value="Pectin_lyase_fold/virulence"/>
</dbReference>
<name>A0AAN8FH62_9EURO</name>
<dbReference type="AlphaFoldDB" id="A0AAN8FH62"/>
<dbReference type="Gene3D" id="2.160.20.10">
    <property type="entry name" value="Single-stranded right-handed beta-helix, Pectin lyase-like"/>
    <property type="match status" value="2"/>
</dbReference>
<sequence length="825" mass="89837">MSRFSRSRILPVLALALSSLPFGAAQSNWWLGQYNHVGKVAFQPDPNYKAFRNVLDYGCDPTGNQDSTQCINDAIQDPGNRCGGGDATRGRYCESSTITPALVYIPPGTYKVSGPLVMWYATQMVGDAVDPPTIKVAANYQNGIGLAVFDADIYIPDAAGNTWYANQNNFFRQLRNFVIDMTEAPLFVTGIHWQVAQATHLNNIRINMRAKSETNNQQRGVHAENGSGGFMSDIFTDGGNIGLSLGSQQFTSRNIQVSNANTGILMGFDWVWLFMNLHITGCNVGFDMTTGGFANQAVGSVVILDSSISAAQGILTPYAPGYSSPQSAGSLVLENVDFTGTPQAIAAAGGTAARTILPGNQKVALFAQGNAWTTAAQSLDGQSFNGTTCSFGNDTDSRYTAQEVTIQRTLAPIERPASLVDANGNWYTRSKPQYEDVPLSGFSSALASGLVGDGNNDDTAAMQSFLDACSANNQICFFDKGAYIVTDTIRVPSNIRIVGELYSIIMGTGSNFQDENNPRPIWRIGNPGDSGTVEISDLMWETRGPTPGAVVVEWNVRASSQGSVGMWDAHFRIGATAGTDLQQDRCIKAPDTPIVDGDAKTQQCTAAFLLLHITPKSNGYFENVWGWVSDHELDLDTRDQVDIFNGRGFLIEGDGPNWLYGTSAEHNTLYNYQWSNTRNTFAGVIQTETAYYQGNPNSLVPFTPQVERWDDPTFEDCEQDNCARTWGARFVNASDIYIYGSGLYNFFENYNTPICLGTETCQERMVSIEGDCSNIYLWAFNTKGSEYMVSYEGNDLLSWSVNRANFCAGAVLFELAGSDGEDMAM</sequence>
<dbReference type="CDD" id="cd23668">
    <property type="entry name" value="GH55_beta13glucanase-like"/>
    <property type="match status" value="1"/>
</dbReference>
<evidence type="ECO:0000313" key="3">
    <source>
        <dbReference type="EMBL" id="KAK5958571.1"/>
    </source>
</evidence>